<evidence type="ECO:0000313" key="5">
    <source>
        <dbReference type="EMBL" id="KIH53352.1"/>
    </source>
</evidence>
<evidence type="ECO:0000313" key="6">
    <source>
        <dbReference type="Proteomes" id="UP000054047"/>
    </source>
</evidence>
<feature type="compositionally biased region" description="Polar residues" evidence="4">
    <location>
        <begin position="318"/>
        <end position="334"/>
    </location>
</feature>
<feature type="region of interest" description="Disordered" evidence="4">
    <location>
        <begin position="461"/>
        <end position="513"/>
    </location>
</feature>
<dbReference type="GO" id="GO:0005881">
    <property type="term" value="C:cytoplasmic microtubule"/>
    <property type="evidence" value="ECO:0007669"/>
    <property type="project" value="TreeGrafter"/>
</dbReference>
<feature type="repeat" description="ARM" evidence="3">
    <location>
        <begin position="81"/>
        <end position="111"/>
    </location>
</feature>
<dbReference type="Proteomes" id="UP000054047">
    <property type="component" value="Unassembled WGS sequence"/>
</dbReference>
<protein>
    <recommendedName>
        <fullName evidence="7">Armadillo/beta-catenin-like repeat protein</fullName>
    </recommendedName>
</protein>
<reference evidence="5 6" key="1">
    <citation type="submission" date="2013-12" db="EMBL/GenBank/DDBJ databases">
        <title>Draft genome of the parsitic nematode Ancylostoma duodenale.</title>
        <authorList>
            <person name="Mitreva M."/>
        </authorList>
    </citation>
    <scope>NUCLEOTIDE SEQUENCE [LARGE SCALE GENOMIC DNA]</scope>
    <source>
        <strain evidence="5 6">Zhejiang</strain>
    </source>
</reference>
<dbReference type="SUPFAM" id="SSF48371">
    <property type="entry name" value="ARM repeat"/>
    <property type="match status" value="1"/>
</dbReference>
<dbReference type="GO" id="GO:0016055">
    <property type="term" value="P:Wnt signaling pathway"/>
    <property type="evidence" value="ECO:0007669"/>
    <property type="project" value="UniProtKB-KW"/>
</dbReference>
<dbReference type="GO" id="GO:0007399">
    <property type="term" value="P:nervous system development"/>
    <property type="evidence" value="ECO:0007669"/>
    <property type="project" value="TreeGrafter"/>
</dbReference>
<dbReference type="EMBL" id="KN741435">
    <property type="protein sequence ID" value="KIH53352.1"/>
    <property type="molecule type" value="Genomic_DNA"/>
</dbReference>
<keyword evidence="2" id="KW-0879">Wnt signaling pathway</keyword>
<keyword evidence="6" id="KW-1185">Reference proteome</keyword>
<dbReference type="GO" id="GO:0001708">
    <property type="term" value="P:cell fate specification"/>
    <property type="evidence" value="ECO:0007669"/>
    <property type="project" value="TreeGrafter"/>
</dbReference>
<dbReference type="GO" id="GO:0007389">
    <property type="term" value="P:pattern specification process"/>
    <property type="evidence" value="ECO:0007669"/>
    <property type="project" value="TreeGrafter"/>
</dbReference>
<dbReference type="GO" id="GO:0090090">
    <property type="term" value="P:negative regulation of canonical Wnt signaling pathway"/>
    <property type="evidence" value="ECO:0007669"/>
    <property type="project" value="TreeGrafter"/>
</dbReference>
<dbReference type="GO" id="GO:0016342">
    <property type="term" value="C:catenin complex"/>
    <property type="evidence" value="ECO:0007669"/>
    <property type="project" value="TreeGrafter"/>
</dbReference>
<dbReference type="PROSITE" id="PS50176">
    <property type="entry name" value="ARM_REPEAT"/>
    <property type="match status" value="1"/>
</dbReference>
<evidence type="ECO:0000256" key="2">
    <source>
        <dbReference type="ARBA" id="ARBA00022687"/>
    </source>
</evidence>
<accession>A0A0C2CUA0</accession>
<name>A0A0C2CUA0_9BILA</name>
<dbReference type="AlphaFoldDB" id="A0A0C2CUA0"/>
<proteinExistence type="inferred from homology"/>
<dbReference type="GO" id="GO:0045295">
    <property type="term" value="F:gamma-catenin binding"/>
    <property type="evidence" value="ECO:0007669"/>
    <property type="project" value="TreeGrafter"/>
</dbReference>
<evidence type="ECO:0000256" key="3">
    <source>
        <dbReference type="PROSITE-ProRule" id="PRU00259"/>
    </source>
</evidence>
<dbReference type="InterPro" id="IPR000225">
    <property type="entry name" value="Armadillo"/>
</dbReference>
<evidence type="ECO:0000256" key="4">
    <source>
        <dbReference type="SAM" id="MobiDB-lite"/>
    </source>
</evidence>
<dbReference type="GO" id="GO:0008017">
    <property type="term" value="F:microtubule binding"/>
    <property type="evidence" value="ECO:0007669"/>
    <property type="project" value="TreeGrafter"/>
</dbReference>
<sequence>MHILRQNYLYKVYAGLVRNLSWMADGKMSDILSPTAKALSRAGVIAHNERDEGCVRAILSALWNLASHSERNKRAICDEPGFLALLTSLLSNDARMTAVVESASGILKYVSQYLSTNSSHLTARPEIAAHLVQLLSSASFTIVANTLGALANLIAKDPHLQSLVRHDAMAMNQLNVLRNSAREDIRAAVKAVLNHLNQPVGYTRYADMSSSLGCETMCSPRDSRLLALRGVRMSPGAIPGSPHHAFPVRGPISSGPALGFAPPPGQYTGPLLDEDVPVQPSVVPDEITGDPNFEDSVRFTRSDTSTPLSVKVRGASGAASSSEPQSGLTASDTPTAIVDDQPTPTFPAFVIPAQLPPMKIASSEESQPEAAYHDPGNDLYAAVEVNCLDGTDLLTRSIEAELPQPSVRSATPKQQRRITDDRLLADMIEAAQPSPRKGRHSSDVHHSPNVDTDRLLSACIDAAMPQPSPSFKSSSKNEQGGHGCSPVTHRVRPSPQTAGHPVNVEGIEEQLQR</sequence>
<dbReference type="InterPro" id="IPR026818">
    <property type="entry name" value="Apc_fam"/>
</dbReference>
<dbReference type="InterPro" id="IPR011989">
    <property type="entry name" value="ARM-like"/>
</dbReference>
<gene>
    <name evidence="5" type="ORF">ANCDUO_16523</name>
</gene>
<dbReference type="Gene3D" id="1.25.10.10">
    <property type="entry name" value="Leucine-rich Repeat Variant"/>
    <property type="match status" value="1"/>
</dbReference>
<dbReference type="GO" id="GO:0030877">
    <property type="term" value="C:beta-catenin destruction complex"/>
    <property type="evidence" value="ECO:0007669"/>
    <property type="project" value="TreeGrafter"/>
</dbReference>
<dbReference type="OrthoDB" id="5918429at2759"/>
<dbReference type="PANTHER" id="PTHR12607:SF12">
    <property type="entry name" value="APC-LIKE, ISOFORM A-RELATED"/>
    <property type="match status" value="1"/>
</dbReference>
<dbReference type="InterPro" id="IPR016024">
    <property type="entry name" value="ARM-type_fold"/>
</dbReference>
<dbReference type="GO" id="GO:0016477">
    <property type="term" value="P:cell migration"/>
    <property type="evidence" value="ECO:0007669"/>
    <property type="project" value="TreeGrafter"/>
</dbReference>
<evidence type="ECO:0000256" key="1">
    <source>
        <dbReference type="ARBA" id="ARBA00009051"/>
    </source>
</evidence>
<feature type="region of interest" description="Disordered" evidence="4">
    <location>
        <begin position="285"/>
        <end position="336"/>
    </location>
</feature>
<evidence type="ECO:0008006" key="7">
    <source>
        <dbReference type="Google" id="ProtNLM"/>
    </source>
</evidence>
<dbReference type="GO" id="GO:0007026">
    <property type="term" value="P:negative regulation of microtubule depolymerization"/>
    <property type="evidence" value="ECO:0007669"/>
    <property type="project" value="TreeGrafter"/>
</dbReference>
<comment type="similarity">
    <text evidence="1">Belongs to the adenomatous polyposis coli (APC) family.</text>
</comment>
<organism evidence="5 6">
    <name type="scientific">Ancylostoma duodenale</name>
    <dbReference type="NCBI Taxonomy" id="51022"/>
    <lineage>
        <taxon>Eukaryota</taxon>
        <taxon>Metazoa</taxon>
        <taxon>Ecdysozoa</taxon>
        <taxon>Nematoda</taxon>
        <taxon>Chromadorea</taxon>
        <taxon>Rhabditida</taxon>
        <taxon>Rhabditina</taxon>
        <taxon>Rhabditomorpha</taxon>
        <taxon>Strongyloidea</taxon>
        <taxon>Ancylostomatidae</taxon>
        <taxon>Ancylostomatinae</taxon>
        <taxon>Ancylostoma</taxon>
    </lineage>
</organism>
<dbReference type="PANTHER" id="PTHR12607">
    <property type="entry name" value="ADENOMATOUS POLYPOSIS COLI PROTEIN FAMILY"/>
    <property type="match status" value="1"/>
</dbReference>
<dbReference type="GO" id="GO:0008013">
    <property type="term" value="F:beta-catenin binding"/>
    <property type="evidence" value="ECO:0007669"/>
    <property type="project" value="InterPro"/>
</dbReference>